<dbReference type="InterPro" id="IPR002686">
    <property type="entry name" value="Transposase_17"/>
</dbReference>
<dbReference type="NCBIfam" id="NF047646">
    <property type="entry name" value="REP_Tyr_transpos"/>
    <property type="match status" value="1"/>
</dbReference>
<dbReference type="PANTHER" id="PTHR36966">
    <property type="entry name" value="REP-ASSOCIATED TYROSINE TRANSPOSASE"/>
    <property type="match status" value="1"/>
</dbReference>
<dbReference type="AlphaFoldDB" id="A0A222G3V4"/>
<evidence type="ECO:0000259" key="1">
    <source>
        <dbReference type="SMART" id="SM01321"/>
    </source>
</evidence>
<gene>
    <name evidence="2" type="ORF">B5D82_01760</name>
</gene>
<dbReference type="OrthoDB" id="9794403at2"/>
<protein>
    <submittedName>
        <fullName evidence="2">Transposase</fullName>
    </submittedName>
</protein>
<dbReference type="GO" id="GO:0006313">
    <property type="term" value="P:DNA transposition"/>
    <property type="evidence" value="ECO:0007669"/>
    <property type="project" value="InterPro"/>
</dbReference>
<organism evidence="2 3">
    <name type="scientific">Cognaticolwellia beringensis</name>
    <dbReference type="NCBI Taxonomy" id="1967665"/>
    <lineage>
        <taxon>Bacteria</taxon>
        <taxon>Pseudomonadati</taxon>
        <taxon>Pseudomonadota</taxon>
        <taxon>Gammaproteobacteria</taxon>
        <taxon>Alteromonadales</taxon>
        <taxon>Colwelliaceae</taxon>
        <taxon>Cognaticolwellia</taxon>
    </lineage>
</organism>
<dbReference type="InterPro" id="IPR052715">
    <property type="entry name" value="RAYT_transposase"/>
</dbReference>
<keyword evidence="3" id="KW-1185">Reference proteome</keyword>
<sequence>MSWSDLRKGRYTQEHGEYFVTFNTYNKIPHFTDFNLACVFSQQININEAKYSCTWMSWVLMPDHFHGLLRLNIKGSTLPRIVGALKGNSSFIINKERGQKERFRQPSFYDHALRVDDNRKKLARYIIANPLRKGLVNNIGDYPFWNSIYL</sequence>
<dbReference type="SUPFAM" id="SSF143422">
    <property type="entry name" value="Transposase IS200-like"/>
    <property type="match status" value="1"/>
</dbReference>
<name>A0A222G3V4_9GAMM</name>
<dbReference type="GO" id="GO:0043565">
    <property type="term" value="F:sequence-specific DNA binding"/>
    <property type="evidence" value="ECO:0007669"/>
    <property type="project" value="TreeGrafter"/>
</dbReference>
<reference evidence="2 3" key="1">
    <citation type="submission" date="2017-08" db="EMBL/GenBank/DDBJ databases">
        <title>Complete genome of Colwellia sp. NB097-1, a psychrophile bacterium ioslated from Bering Sea.</title>
        <authorList>
            <person name="Chen X."/>
        </authorList>
    </citation>
    <scope>NUCLEOTIDE SEQUENCE [LARGE SCALE GENOMIC DNA]</scope>
    <source>
        <strain evidence="2 3">NB097-1</strain>
    </source>
</reference>
<accession>A0A222G3V4</accession>
<dbReference type="SMART" id="SM01321">
    <property type="entry name" value="Y1_Tnp"/>
    <property type="match status" value="1"/>
</dbReference>
<dbReference type="InterPro" id="IPR036515">
    <property type="entry name" value="Transposase_17_sf"/>
</dbReference>
<evidence type="ECO:0000313" key="2">
    <source>
        <dbReference type="EMBL" id="ASP46616.1"/>
    </source>
</evidence>
<dbReference type="GO" id="GO:0004803">
    <property type="term" value="F:transposase activity"/>
    <property type="evidence" value="ECO:0007669"/>
    <property type="project" value="InterPro"/>
</dbReference>
<dbReference type="KEGG" id="cber:B5D82_01760"/>
<feature type="domain" description="Transposase IS200-like" evidence="1">
    <location>
        <begin position="13"/>
        <end position="129"/>
    </location>
</feature>
<dbReference type="Gene3D" id="3.30.70.1290">
    <property type="entry name" value="Transposase IS200-like"/>
    <property type="match status" value="1"/>
</dbReference>
<dbReference type="RefSeq" id="WP_081148734.1">
    <property type="nucleotide sequence ID" value="NZ_CP020465.1"/>
</dbReference>
<dbReference type="Pfam" id="PF01797">
    <property type="entry name" value="Y1_Tnp"/>
    <property type="match status" value="1"/>
</dbReference>
<dbReference type="PANTHER" id="PTHR36966:SF1">
    <property type="entry name" value="REP-ASSOCIATED TYROSINE TRANSPOSASE"/>
    <property type="match status" value="1"/>
</dbReference>
<proteinExistence type="predicted"/>
<dbReference type="Proteomes" id="UP000202259">
    <property type="component" value="Chromosome"/>
</dbReference>
<dbReference type="EMBL" id="CP020465">
    <property type="protein sequence ID" value="ASP46616.1"/>
    <property type="molecule type" value="Genomic_DNA"/>
</dbReference>
<evidence type="ECO:0000313" key="3">
    <source>
        <dbReference type="Proteomes" id="UP000202259"/>
    </source>
</evidence>